<gene>
    <name evidence="1" type="ORF">ACFOFO_14560</name>
</gene>
<accession>A0ABV7F4R7</accession>
<sequence length="87" mass="9762">MQIWAALASGLSAAAPHPVHEFFTRMLFFEKARRGLDQIAARDQADQPAPFQIVDYRNPFGTPAPATALRDRGCPRGILRQRTILSW</sequence>
<evidence type="ECO:0000313" key="2">
    <source>
        <dbReference type="Proteomes" id="UP001595530"/>
    </source>
</evidence>
<proteinExistence type="predicted"/>
<dbReference type="EMBL" id="JBHRTP010000041">
    <property type="protein sequence ID" value="MFC3109169.1"/>
    <property type="molecule type" value="Genomic_DNA"/>
</dbReference>
<comment type="caution">
    <text evidence="1">The sequence shown here is derived from an EMBL/GenBank/DDBJ whole genome shotgun (WGS) entry which is preliminary data.</text>
</comment>
<name>A0ABV7F4R7_9BURK</name>
<keyword evidence="2" id="KW-1185">Reference proteome</keyword>
<reference evidence="2" key="1">
    <citation type="journal article" date="2019" name="Int. J. Syst. Evol. Microbiol.">
        <title>The Global Catalogue of Microorganisms (GCM) 10K type strain sequencing project: providing services to taxonomists for standard genome sequencing and annotation.</title>
        <authorList>
            <consortium name="The Broad Institute Genomics Platform"/>
            <consortium name="The Broad Institute Genome Sequencing Center for Infectious Disease"/>
            <person name="Wu L."/>
            <person name="Ma J."/>
        </authorList>
    </citation>
    <scope>NUCLEOTIDE SEQUENCE [LARGE SCALE GENOMIC DNA]</scope>
    <source>
        <strain evidence="2">KCTC 42986</strain>
    </source>
</reference>
<dbReference type="Proteomes" id="UP001595530">
    <property type="component" value="Unassembled WGS sequence"/>
</dbReference>
<protein>
    <submittedName>
        <fullName evidence="1">Uncharacterized protein</fullName>
    </submittedName>
</protein>
<dbReference type="RefSeq" id="WP_390331865.1">
    <property type="nucleotide sequence ID" value="NZ_JBHRTP010000041.1"/>
</dbReference>
<organism evidence="1 2">
    <name type="scientific">Undibacterium arcticum</name>
    <dbReference type="NCBI Taxonomy" id="1762892"/>
    <lineage>
        <taxon>Bacteria</taxon>
        <taxon>Pseudomonadati</taxon>
        <taxon>Pseudomonadota</taxon>
        <taxon>Betaproteobacteria</taxon>
        <taxon>Burkholderiales</taxon>
        <taxon>Oxalobacteraceae</taxon>
        <taxon>Undibacterium</taxon>
    </lineage>
</organism>
<evidence type="ECO:0000313" key="1">
    <source>
        <dbReference type="EMBL" id="MFC3109169.1"/>
    </source>
</evidence>